<dbReference type="AlphaFoldDB" id="A0A1N6N0F5"/>
<evidence type="ECO:0000313" key="1">
    <source>
        <dbReference type="EMBL" id="SIP74540.1"/>
    </source>
</evidence>
<reference evidence="2" key="1">
    <citation type="submission" date="2016-12" db="EMBL/GenBank/DDBJ databases">
        <authorList>
            <person name="Gaudriault S."/>
        </authorList>
    </citation>
    <scope>NUCLEOTIDE SEQUENCE [LARGE SCALE GENOMIC DNA]</scope>
    <source>
        <strain evidence="2">HGB1681 (deposited as PTA-6826 in the American Type Culture Collection)</strain>
    </source>
</reference>
<dbReference type="EMBL" id="FTLG01000211">
    <property type="protein sequence ID" value="SIP74540.1"/>
    <property type="molecule type" value="Genomic_DNA"/>
</dbReference>
<sequence length="78" mass="9131">MHHFKLRDLLRYLNSENLGNQQRLNRTLKTDNASVAQLDRVLGYEPSGRRFESSRMHHFKHHDLSGVSILENRVSDST</sequence>
<evidence type="ECO:0000313" key="2">
    <source>
        <dbReference type="Proteomes" id="UP000196435"/>
    </source>
</evidence>
<protein>
    <submittedName>
        <fullName evidence="1">Uncharacterized protein</fullName>
    </submittedName>
</protein>
<proteinExistence type="predicted"/>
<name>A0A1N6N0F5_9GAMM</name>
<organism evidence="1 2">
    <name type="scientific">Xenorhabdus innexi</name>
    <dbReference type="NCBI Taxonomy" id="290109"/>
    <lineage>
        <taxon>Bacteria</taxon>
        <taxon>Pseudomonadati</taxon>
        <taxon>Pseudomonadota</taxon>
        <taxon>Gammaproteobacteria</taxon>
        <taxon>Enterobacterales</taxon>
        <taxon>Morganellaceae</taxon>
        <taxon>Xenorhabdus</taxon>
    </lineage>
</organism>
<accession>A0A1N6N0F5</accession>
<dbReference type="Proteomes" id="UP000196435">
    <property type="component" value="Unassembled WGS sequence"/>
</dbReference>
<dbReference type="AntiFam" id="ANF00013">
    <property type="entry name" value="tRNA translation"/>
</dbReference>
<gene>
    <name evidence="1" type="ORF">XIS1_670021</name>
</gene>